<organism evidence="2 3">
    <name type="scientific">Blepharisma stoltei</name>
    <dbReference type="NCBI Taxonomy" id="1481888"/>
    <lineage>
        <taxon>Eukaryota</taxon>
        <taxon>Sar</taxon>
        <taxon>Alveolata</taxon>
        <taxon>Ciliophora</taxon>
        <taxon>Postciliodesmatophora</taxon>
        <taxon>Heterotrichea</taxon>
        <taxon>Heterotrichida</taxon>
        <taxon>Blepharismidae</taxon>
        <taxon>Blepharisma</taxon>
    </lineage>
</organism>
<keyword evidence="1" id="KW-0472">Membrane</keyword>
<dbReference type="InterPro" id="IPR026749">
    <property type="entry name" value="Tmem135"/>
</dbReference>
<keyword evidence="3" id="KW-1185">Reference proteome</keyword>
<evidence type="ECO:0000313" key="2">
    <source>
        <dbReference type="EMBL" id="CAG9312091.1"/>
    </source>
</evidence>
<evidence type="ECO:0000256" key="1">
    <source>
        <dbReference type="SAM" id="Phobius"/>
    </source>
</evidence>
<evidence type="ECO:0000313" key="3">
    <source>
        <dbReference type="Proteomes" id="UP001162131"/>
    </source>
</evidence>
<dbReference type="PANTHER" id="PTHR12459:SF15">
    <property type="entry name" value="TRANSMEMBRANE PROTEIN 135"/>
    <property type="match status" value="1"/>
</dbReference>
<keyword evidence="1" id="KW-1133">Transmembrane helix</keyword>
<dbReference type="AlphaFoldDB" id="A0AAU9ICC8"/>
<name>A0AAU9ICC8_9CILI</name>
<sequence length="200" mass="22887">MVRVFTPEQVIQAAAGTHPFTCDYIHDGPCLVHWIKVFIKAFKFAMKFYFPLHFIPVLIRYKSLLSKPVSVVRGAGKQCLRSTLLLTMMVFISKVTICVYLKYIPIISMKLLVLVASLCVTATFIESPARVSELALYVMPRFLDALWKFFKRRGLVVPIPAAHTFMFSASMAAIMYCSKYEPEHLKPTYRKLADKFFGEN</sequence>
<gene>
    <name evidence="2" type="ORF">BSTOLATCC_MIC5343</name>
</gene>
<protein>
    <submittedName>
        <fullName evidence="2">Uncharacterized protein</fullName>
    </submittedName>
</protein>
<accession>A0AAU9ICC8</accession>
<proteinExistence type="predicted"/>
<dbReference type="Proteomes" id="UP001162131">
    <property type="component" value="Unassembled WGS sequence"/>
</dbReference>
<dbReference type="PANTHER" id="PTHR12459">
    <property type="entry name" value="TRANSMEMBRANE PROTEIN 135-RELATED"/>
    <property type="match status" value="1"/>
</dbReference>
<feature type="transmembrane region" description="Helical" evidence="1">
    <location>
        <begin position="111"/>
        <end position="129"/>
    </location>
</feature>
<reference evidence="2" key="1">
    <citation type="submission" date="2021-09" db="EMBL/GenBank/DDBJ databases">
        <authorList>
            <consortium name="AG Swart"/>
            <person name="Singh M."/>
            <person name="Singh A."/>
            <person name="Seah K."/>
            <person name="Emmerich C."/>
        </authorList>
    </citation>
    <scope>NUCLEOTIDE SEQUENCE</scope>
    <source>
        <strain evidence="2">ATCC30299</strain>
    </source>
</reference>
<feature type="transmembrane region" description="Helical" evidence="1">
    <location>
        <begin position="155"/>
        <end position="177"/>
    </location>
</feature>
<feature type="transmembrane region" description="Helical" evidence="1">
    <location>
        <begin position="83"/>
        <end position="104"/>
    </location>
</feature>
<keyword evidence="1" id="KW-0812">Transmembrane</keyword>
<comment type="caution">
    <text evidence="2">The sequence shown here is derived from an EMBL/GenBank/DDBJ whole genome shotgun (WGS) entry which is preliminary data.</text>
</comment>
<dbReference type="EMBL" id="CAJZBQ010000005">
    <property type="protein sequence ID" value="CAG9312091.1"/>
    <property type="molecule type" value="Genomic_DNA"/>
</dbReference>